<proteinExistence type="predicted"/>
<dbReference type="InterPro" id="IPR023393">
    <property type="entry name" value="START-like_dom_sf"/>
</dbReference>
<keyword evidence="1" id="KW-0614">Plasmid</keyword>
<evidence type="ECO:0000313" key="2">
    <source>
        <dbReference type="Proteomes" id="UP000505377"/>
    </source>
</evidence>
<sequence>MPGRRLQLGDGRSIGSAIVFRNRTGVEQGRQRLTRIETDRIDYRLRNKGPRGREMTPEVDFRLEALDDTRTRVHLDFRATAPLPPGARQLAELLLGRRVRRLHVKDLELLKAHVENAPAQTS</sequence>
<dbReference type="Proteomes" id="UP000505377">
    <property type="component" value="Plasmid unnamed1"/>
</dbReference>
<geneLocation type="plasmid" evidence="1 2">
    <name>unnamed1</name>
</geneLocation>
<organism evidence="1 2">
    <name type="scientific">Pseudonocardia broussonetiae</name>
    <dbReference type="NCBI Taxonomy" id="2736640"/>
    <lineage>
        <taxon>Bacteria</taxon>
        <taxon>Bacillati</taxon>
        <taxon>Actinomycetota</taxon>
        <taxon>Actinomycetes</taxon>
        <taxon>Pseudonocardiales</taxon>
        <taxon>Pseudonocardiaceae</taxon>
        <taxon>Pseudonocardia</taxon>
    </lineage>
</organism>
<dbReference type="EMBL" id="CP053565">
    <property type="protein sequence ID" value="QJY51163.1"/>
    <property type="molecule type" value="Genomic_DNA"/>
</dbReference>
<dbReference type="SUPFAM" id="SSF55961">
    <property type="entry name" value="Bet v1-like"/>
    <property type="match status" value="1"/>
</dbReference>
<dbReference type="RefSeq" id="WP_172169956.1">
    <property type="nucleotide sequence ID" value="NZ_CP053565.1"/>
</dbReference>
<evidence type="ECO:0008006" key="3">
    <source>
        <dbReference type="Google" id="ProtNLM"/>
    </source>
</evidence>
<dbReference type="KEGG" id="pbro:HOP40_34855"/>
<reference evidence="1 2" key="1">
    <citation type="submission" date="2020-05" db="EMBL/GenBank/DDBJ databases">
        <authorList>
            <person name="Mo P."/>
        </authorList>
    </citation>
    <scope>NUCLEOTIDE SEQUENCE [LARGE SCALE GENOMIC DNA]</scope>
    <source>
        <strain evidence="1 2">Gen01</strain>
        <plasmid evidence="1 2">unnamed1</plasmid>
    </source>
</reference>
<gene>
    <name evidence="1" type="ORF">HOP40_34855</name>
</gene>
<name>A0A6M6JV85_9PSEU</name>
<dbReference type="Gene3D" id="3.30.530.20">
    <property type="match status" value="1"/>
</dbReference>
<dbReference type="AlphaFoldDB" id="A0A6M6JV85"/>
<protein>
    <recommendedName>
        <fullName evidence="3">SRPBCC family protein</fullName>
    </recommendedName>
</protein>
<evidence type="ECO:0000313" key="1">
    <source>
        <dbReference type="EMBL" id="QJY51163.1"/>
    </source>
</evidence>
<keyword evidence="2" id="KW-1185">Reference proteome</keyword>
<accession>A0A6M6JV85</accession>